<dbReference type="NCBIfam" id="NF003657">
    <property type="entry name" value="PRK05289.1"/>
    <property type="match status" value="1"/>
</dbReference>
<proteinExistence type="inferred from homology"/>
<dbReference type="InterPro" id="IPR037157">
    <property type="entry name" value="Acetyltransf_C_sf"/>
</dbReference>
<accession>D5BR36</accession>
<comment type="function">
    <text evidence="8">Involved in the biosynthesis of lipid A, a phosphorylated glycolipid that anchors the lipopolysaccharide to the outer membrane of the cell.</text>
</comment>
<dbReference type="PANTHER" id="PTHR43480:SF1">
    <property type="entry name" value="ACYL-[ACYL-CARRIER-PROTEIN]--UDP-N-ACETYLGLUCOSAMINE O-ACYLTRANSFERASE, MITOCHONDRIAL-RELATED"/>
    <property type="match status" value="1"/>
</dbReference>
<dbReference type="Pfam" id="PF00132">
    <property type="entry name" value="Hexapep"/>
    <property type="match status" value="1"/>
</dbReference>
<evidence type="ECO:0000256" key="2">
    <source>
        <dbReference type="ARBA" id="ARBA00022516"/>
    </source>
</evidence>
<dbReference type="GO" id="GO:0009245">
    <property type="term" value="P:lipid A biosynthetic process"/>
    <property type="evidence" value="ECO:0007669"/>
    <property type="project" value="UniProtKB-UniRule"/>
</dbReference>
<keyword evidence="11" id="KW-1185">Reference proteome</keyword>
<name>D5BR36_PUNMI</name>
<sequence>MSSSMDQSNLTSTVIHPTAIISNAATIGAGVSIGAYCVVGDNAVLGDGVKLMSHVVIDGHTSIGAGTQIYPFAVLGCAPQHTRYAGEASTLEIGENCIIREHVTMHPGTAIDNMRTIIGNNGLFFAGAHVAHDCIVGDNVIFANNASLGGHAKIGDSVMLGGYSAVQQHCRVGSHCMLGAHSLVDSDVVPFSIAVGNRARLSGINVIGLARRGFSDESVSALRAAFLMLFNDADIFATRVETTRAHFADVAEVQDMIAFIDDAGRNGVCQAAKR</sequence>
<feature type="domain" description="UDP N-acetylglucosamine O-acyltransferase C-terminal" evidence="9">
    <location>
        <begin position="187"/>
        <end position="269"/>
    </location>
</feature>
<dbReference type="GO" id="GO:0008780">
    <property type="term" value="F:acyl-[acyl-carrier-protein]-UDP-N-acetylglucosamine O-acyltransferase activity"/>
    <property type="evidence" value="ECO:0007669"/>
    <property type="project" value="UniProtKB-UniRule"/>
</dbReference>
<dbReference type="HOGENOM" id="CLU_061249_0_0_5"/>
<keyword evidence="5 8" id="KW-0677">Repeat</keyword>
<dbReference type="NCBIfam" id="TIGR01852">
    <property type="entry name" value="lipid_A_lpxA"/>
    <property type="match status" value="1"/>
</dbReference>
<dbReference type="GO" id="GO:0016020">
    <property type="term" value="C:membrane"/>
    <property type="evidence" value="ECO:0007669"/>
    <property type="project" value="GOC"/>
</dbReference>
<keyword evidence="7 8" id="KW-0012">Acyltransferase</keyword>
<evidence type="ECO:0000256" key="4">
    <source>
        <dbReference type="ARBA" id="ARBA00022679"/>
    </source>
</evidence>
<gene>
    <name evidence="8" type="primary">lpxA</name>
    <name evidence="10" type="ordered locus">SAR116_0507</name>
</gene>
<comment type="catalytic activity">
    <reaction evidence="8">
        <text>a (3R)-hydroxyacyl-[ACP] + UDP-N-acetyl-alpha-D-glucosamine = a UDP-3-O-[(3R)-3-hydroxyacyl]-N-acetyl-alpha-D-glucosamine + holo-[ACP]</text>
        <dbReference type="Rhea" id="RHEA:67812"/>
        <dbReference type="Rhea" id="RHEA-COMP:9685"/>
        <dbReference type="Rhea" id="RHEA-COMP:9945"/>
        <dbReference type="ChEBI" id="CHEBI:57705"/>
        <dbReference type="ChEBI" id="CHEBI:64479"/>
        <dbReference type="ChEBI" id="CHEBI:78827"/>
        <dbReference type="ChEBI" id="CHEBI:173225"/>
        <dbReference type="EC" id="2.3.1.129"/>
    </reaction>
</comment>
<dbReference type="Gene3D" id="2.160.10.10">
    <property type="entry name" value="Hexapeptide repeat proteins"/>
    <property type="match status" value="1"/>
</dbReference>
<keyword evidence="1 8" id="KW-0963">Cytoplasm</keyword>
<dbReference type="EMBL" id="CP001751">
    <property type="protein sequence ID" value="ADE38750.1"/>
    <property type="molecule type" value="Genomic_DNA"/>
</dbReference>
<dbReference type="HAMAP" id="MF_00387">
    <property type="entry name" value="LpxA"/>
    <property type="match status" value="1"/>
</dbReference>
<evidence type="ECO:0000313" key="11">
    <source>
        <dbReference type="Proteomes" id="UP000007460"/>
    </source>
</evidence>
<protein>
    <recommendedName>
        <fullName evidence="8">Acyl-[acyl-carrier-protein]--UDP-N-acetylglucosamine O-acyltransferase</fullName>
        <shortName evidence="8">UDP-N-acetylglucosamine acyltransferase</shortName>
        <ecNumber evidence="8">2.3.1.129</ecNumber>
    </recommendedName>
</protein>
<comment type="subcellular location">
    <subcellularLocation>
        <location evidence="8">Cytoplasm</location>
    </subcellularLocation>
</comment>
<dbReference type="EC" id="2.3.1.129" evidence="8"/>
<keyword evidence="3 8" id="KW-0441">Lipid A biosynthesis</keyword>
<keyword evidence="6 8" id="KW-0443">Lipid metabolism</keyword>
<dbReference type="UniPathway" id="UPA00359">
    <property type="reaction ID" value="UER00477"/>
</dbReference>
<dbReference type="Gene3D" id="1.20.1180.10">
    <property type="entry name" value="Udp N-acetylglucosamine O-acyltransferase, C-terminal domain"/>
    <property type="match status" value="1"/>
</dbReference>
<reference evidence="10 11" key="1">
    <citation type="journal article" date="2010" name="J. Bacteriol.">
        <title>Complete genome sequence of "Candidatus Puniceispirillum marinum" IMCC1322, a representative of the SAR116 clade in the Alphaproteobacteria.</title>
        <authorList>
            <person name="Oh H.M."/>
            <person name="Kwon K.K."/>
            <person name="Kang I."/>
            <person name="Kang S.G."/>
            <person name="Lee J.H."/>
            <person name="Kim S.J."/>
            <person name="Cho J.C."/>
        </authorList>
    </citation>
    <scope>NUCLEOTIDE SEQUENCE [LARGE SCALE GENOMIC DNA]</scope>
    <source>
        <strain evidence="10 11">IMCC1322</strain>
    </source>
</reference>
<evidence type="ECO:0000256" key="7">
    <source>
        <dbReference type="ARBA" id="ARBA00023315"/>
    </source>
</evidence>
<dbReference type="GO" id="GO:0005737">
    <property type="term" value="C:cytoplasm"/>
    <property type="evidence" value="ECO:0007669"/>
    <property type="project" value="UniProtKB-SubCell"/>
</dbReference>
<dbReference type="STRING" id="488538.SAR116_0507"/>
<comment type="similarity">
    <text evidence="8">Belongs to the transferase hexapeptide repeat family. LpxA subfamily.</text>
</comment>
<dbReference type="PANTHER" id="PTHR43480">
    <property type="entry name" value="ACYL-[ACYL-CARRIER-PROTEIN]--UDP-N-ACETYLGLUCOSAMINE O-ACYLTRANSFERASE"/>
    <property type="match status" value="1"/>
</dbReference>
<evidence type="ECO:0000256" key="1">
    <source>
        <dbReference type="ARBA" id="ARBA00022490"/>
    </source>
</evidence>
<dbReference type="InterPro" id="IPR029098">
    <property type="entry name" value="Acetyltransf_C"/>
</dbReference>
<dbReference type="Proteomes" id="UP000007460">
    <property type="component" value="Chromosome"/>
</dbReference>
<evidence type="ECO:0000256" key="5">
    <source>
        <dbReference type="ARBA" id="ARBA00022737"/>
    </source>
</evidence>
<comment type="subunit">
    <text evidence="8">Homotrimer.</text>
</comment>
<dbReference type="InterPro" id="IPR011004">
    <property type="entry name" value="Trimer_LpxA-like_sf"/>
</dbReference>
<dbReference type="CDD" id="cd03351">
    <property type="entry name" value="LbH_UDP-GlcNAc_AT"/>
    <property type="match status" value="1"/>
</dbReference>
<dbReference type="PROSITE" id="PS00101">
    <property type="entry name" value="HEXAPEP_TRANSFERASES"/>
    <property type="match status" value="1"/>
</dbReference>
<evidence type="ECO:0000313" key="10">
    <source>
        <dbReference type="EMBL" id="ADE38750.1"/>
    </source>
</evidence>
<dbReference type="KEGG" id="apb:SAR116_0507"/>
<dbReference type="eggNOG" id="COG1043">
    <property type="taxonomic scope" value="Bacteria"/>
</dbReference>
<evidence type="ECO:0000256" key="6">
    <source>
        <dbReference type="ARBA" id="ARBA00023098"/>
    </source>
</evidence>
<dbReference type="AlphaFoldDB" id="D5BR36"/>
<comment type="pathway">
    <text evidence="8">Glycolipid biosynthesis; lipid IV(A) biosynthesis; lipid IV(A) from (3R)-3-hydroxytetradecanoyl-[acyl-carrier-protein] and UDP-N-acetyl-alpha-D-glucosamine: step 1/6.</text>
</comment>
<evidence type="ECO:0000256" key="3">
    <source>
        <dbReference type="ARBA" id="ARBA00022556"/>
    </source>
</evidence>
<dbReference type="PIRSF" id="PIRSF000456">
    <property type="entry name" value="UDP-GlcNAc_acltr"/>
    <property type="match status" value="1"/>
</dbReference>
<organism evidence="10 11">
    <name type="scientific">Puniceispirillum marinum (strain IMCC1322)</name>
    <dbReference type="NCBI Taxonomy" id="488538"/>
    <lineage>
        <taxon>Bacteria</taxon>
        <taxon>Pseudomonadati</taxon>
        <taxon>Pseudomonadota</taxon>
        <taxon>Alphaproteobacteria</taxon>
        <taxon>Candidatus Puniceispirillales</taxon>
        <taxon>Candidatus Puniceispirillaceae</taxon>
        <taxon>Candidatus Puniceispirillum</taxon>
    </lineage>
</organism>
<keyword evidence="4 8" id="KW-0808">Transferase</keyword>
<evidence type="ECO:0000256" key="8">
    <source>
        <dbReference type="HAMAP-Rule" id="MF_00387"/>
    </source>
</evidence>
<dbReference type="SUPFAM" id="SSF51161">
    <property type="entry name" value="Trimeric LpxA-like enzymes"/>
    <property type="match status" value="1"/>
</dbReference>
<dbReference type="InterPro" id="IPR001451">
    <property type="entry name" value="Hexapep"/>
</dbReference>
<dbReference type="InterPro" id="IPR010137">
    <property type="entry name" value="Lipid_A_LpxA"/>
</dbReference>
<evidence type="ECO:0000259" key="9">
    <source>
        <dbReference type="Pfam" id="PF13720"/>
    </source>
</evidence>
<dbReference type="Pfam" id="PF13720">
    <property type="entry name" value="Acetyltransf_11"/>
    <property type="match status" value="1"/>
</dbReference>
<dbReference type="InterPro" id="IPR018357">
    <property type="entry name" value="Hexapep_transf_CS"/>
</dbReference>
<keyword evidence="2 8" id="KW-0444">Lipid biosynthesis</keyword>